<sequence>MWIKQRVAPCGNRSRYMLHGSQLLSHRVNLAVKFVNSHALLVVVSKNVLQIKVVCDNPMMGLGRCLIRSCGLPSGFTEAPTRQAGVGTGWFLVSESLILPLGSKEVIG</sequence>
<reference evidence="1" key="1">
    <citation type="submission" date="2016-07" db="EMBL/GenBank/DDBJ databases">
        <authorList>
            <person name="Bretaudeau A."/>
        </authorList>
    </citation>
    <scope>NUCLEOTIDE SEQUENCE</scope>
    <source>
        <strain evidence="1">Rice</strain>
        <tissue evidence="1">Whole body</tissue>
    </source>
</reference>
<protein>
    <submittedName>
        <fullName evidence="1">SFRICE_000232</fullName>
    </submittedName>
</protein>
<accession>A0A2H1VN02</accession>
<evidence type="ECO:0000313" key="1">
    <source>
        <dbReference type="EMBL" id="SOQ42193.1"/>
    </source>
</evidence>
<proteinExistence type="predicted"/>
<dbReference type="EMBL" id="ODYU01003434">
    <property type="protein sequence ID" value="SOQ42193.1"/>
    <property type="molecule type" value="Genomic_DNA"/>
</dbReference>
<dbReference type="AlphaFoldDB" id="A0A2H1VN02"/>
<gene>
    <name evidence="1" type="ORF">SFRICE_000232</name>
</gene>
<organism evidence="1">
    <name type="scientific">Spodoptera frugiperda</name>
    <name type="common">Fall armyworm</name>
    <dbReference type="NCBI Taxonomy" id="7108"/>
    <lineage>
        <taxon>Eukaryota</taxon>
        <taxon>Metazoa</taxon>
        <taxon>Ecdysozoa</taxon>
        <taxon>Arthropoda</taxon>
        <taxon>Hexapoda</taxon>
        <taxon>Insecta</taxon>
        <taxon>Pterygota</taxon>
        <taxon>Neoptera</taxon>
        <taxon>Endopterygota</taxon>
        <taxon>Lepidoptera</taxon>
        <taxon>Glossata</taxon>
        <taxon>Ditrysia</taxon>
        <taxon>Noctuoidea</taxon>
        <taxon>Noctuidae</taxon>
        <taxon>Amphipyrinae</taxon>
        <taxon>Spodoptera</taxon>
    </lineage>
</organism>
<name>A0A2H1VN02_SPOFR</name>